<keyword evidence="1" id="KW-0812">Transmembrane</keyword>
<evidence type="ECO:0000313" key="3">
    <source>
        <dbReference type="EMBL" id="WXC83185.1"/>
    </source>
</evidence>
<dbReference type="AlphaFoldDB" id="A0A973W3J5"/>
<dbReference type="EMBL" id="JAAOLE020000001">
    <property type="protein sequence ID" value="NVI46927.1"/>
    <property type="molecule type" value="Genomic_DNA"/>
</dbReference>
<name>A0A973W3J5_9BRAD</name>
<evidence type="ECO:0000256" key="1">
    <source>
        <dbReference type="SAM" id="Phobius"/>
    </source>
</evidence>
<reference evidence="3" key="3">
    <citation type="submission" date="2024-03" db="EMBL/GenBank/DDBJ databases">
        <authorList>
            <person name="Bromfield E.S.P."/>
            <person name="Cloutier S."/>
        </authorList>
    </citation>
    <scope>NUCLEOTIDE SEQUENCE</scope>
    <source>
        <strain evidence="3">5S5</strain>
    </source>
</reference>
<evidence type="ECO:0000313" key="4">
    <source>
        <dbReference type="Proteomes" id="UP001432046"/>
    </source>
</evidence>
<proteinExistence type="predicted"/>
<protein>
    <submittedName>
        <fullName evidence="2">Uncharacterized protein</fullName>
    </submittedName>
</protein>
<dbReference type="Proteomes" id="UP001432046">
    <property type="component" value="Chromosome"/>
</dbReference>
<evidence type="ECO:0000313" key="2">
    <source>
        <dbReference type="EMBL" id="NVI46927.1"/>
    </source>
</evidence>
<reference evidence="3" key="2">
    <citation type="journal article" date="2021" name="Int. J. Syst. Evol. Microbiol.">
        <title>Bradyrhizobium septentrionale sp. nov. (sv. septentrionale) and Bradyrhizobium quebecense sp. nov. (sv. septentrionale) associated with legumes native to Canada possess rearranged symbiosis genes and numerous insertion sequences.</title>
        <authorList>
            <person name="Bromfield E.S.P."/>
            <person name="Cloutier S."/>
        </authorList>
    </citation>
    <scope>NUCLEOTIDE SEQUENCE</scope>
    <source>
        <strain evidence="3">5S5</strain>
    </source>
</reference>
<sequence length="49" mass="5689">MLTIPDLTLLFMVVVSSLAVALIYMLHQLEPKLARLRLRVDRARRERIG</sequence>
<accession>A0A973W3J5</accession>
<keyword evidence="4" id="KW-1185">Reference proteome</keyword>
<dbReference type="EMBL" id="CP147711">
    <property type="protein sequence ID" value="WXC83185.1"/>
    <property type="molecule type" value="Genomic_DNA"/>
</dbReference>
<dbReference type="RefSeq" id="WP_166206607.1">
    <property type="nucleotide sequence ID" value="NZ_CP088285.1"/>
</dbReference>
<keyword evidence="1" id="KW-0472">Membrane</keyword>
<organism evidence="2">
    <name type="scientific">Bradyrhizobium septentrionale</name>
    <dbReference type="NCBI Taxonomy" id="1404411"/>
    <lineage>
        <taxon>Bacteria</taxon>
        <taxon>Pseudomonadati</taxon>
        <taxon>Pseudomonadota</taxon>
        <taxon>Alphaproteobacteria</taxon>
        <taxon>Hyphomicrobiales</taxon>
        <taxon>Nitrobacteraceae</taxon>
        <taxon>Bradyrhizobium</taxon>
    </lineage>
</organism>
<gene>
    <name evidence="2" type="ORF">HAP48_029000</name>
    <name evidence="3" type="ORF">WDK88_17180</name>
</gene>
<reference evidence="2" key="1">
    <citation type="submission" date="2020-06" db="EMBL/GenBank/DDBJ databases">
        <title>Whole Genome Sequence of Bradyrhizobium sp. Strain 1S1.</title>
        <authorList>
            <person name="Bromfield E.S.P."/>
            <person name="Cloutier S."/>
        </authorList>
    </citation>
    <scope>NUCLEOTIDE SEQUENCE [LARGE SCALE GENOMIC DNA]</scope>
    <source>
        <strain evidence="2">1S1</strain>
    </source>
</reference>
<keyword evidence="1" id="KW-1133">Transmembrane helix</keyword>
<feature type="transmembrane region" description="Helical" evidence="1">
    <location>
        <begin position="6"/>
        <end position="27"/>
    </location>
</feature>